<dbReference type="Proteomes" id="UP001153714">
    <property type="component" value="Chromosome 2"/>
</dbReference>
<keyword evidence="3" id="KW-0805">Transcription regulation</keyword>
<evidence type="ECO:0000256" key="7">
    <source>
        <dbReference type="SAM" id="MobiDB-lite"/>
    </source>
</evidence>
<dbReference type="GO" id="GO:0005634">
    <property type="term" value="C:nucleus"/>
    <property type="evidence" value="ECO:0007669"/>
    <property type="project" value="TreeGrafter"/>
</dbReference>
<feature type="domain" description="Myb/SANT-like DNA-binding" evidence="8">
    <location>
        <begin position="14"/>
        <end position="89"/>
    </location>
</feature>
<evidence type="ECO:0000256" key="2">
    <source>
        <dbReference type="ARBA" id="ARBA00016807"/>
    </source>
</evidence>
<dbReference type="PANTHER" id="PTHR23098:SF16">
    <property type="entry name" value="REGULATORY PROTEIN ZESTE"/>
    <property type="match status" value="1"/>
</dbReference>
<keyword evidence="4" id="KW-0804">Transcription</keyword>
<evidence type="ECO:0000256" key="6">
    <source>
        <dbReference type="SAM" id="Coils"/>
    </source>
</evidence>
<reference evidence="9" key="1">
    <citation type="submission" date="2021-12" db="EMBL/GenBank/DDBJ databases">
        <authorList>
            <person name="King R."/>
        </authorList>
    </citation>
    <scope>NUCLEOTIDE SEQUENCE</scope>
</reference>
<keyword evidence="10" id="KW-1185">Reference proteome</keyword>
<dbReference type="PANTHER" id="PTHR23098">
    <property type="entry name" value="AGAP001331-PA-RELATED"/>
    <property type="match status" value="1"/>
</dbReference>
<organism evidence="9 10">
    <name type="scientific">Diatraea saccharalis</name>
    <name type="common">sugarcane borer</name>
    <dbReference type="NCBI Taxonomy" id="40085"/>
    <lineage>
        <taxon>Eukaryota</taxon>
        <taxon>Metazoa</taxon>
        <taxon>Ecdysozoa</taxon>
        <taxon>Arthropoda</taxon>
        <taxon>Hexapoda</taxon>
        <taxon>Insecta</taxon>
        <taxon>Pterygota</taxon>
        <taxon>Neoptera</taxon>
        <taxon>Endopterygota</taxon>
        <taxon>Lepidoptera</taxon>
        <taxon>Glossata</taxon>
        <taxon>Ditrysia</taxon>
        <taxon>Pyraloidea</taxon>
        <taxon>Crambidae</taxon>
        <taxon>Crambinae</taxon>
        <taxon>Diatraea</taxon>
    </lineage>
</organism>
<feature type="coiled-coil region" evidence="6">
    <location>
        <begin position="264"/>
        <end position="296"/>
    </location>
</feature>
<evidence type="ECO:0000256" key="4">
    <source>
        <dbReference type="ARBA" id="ARBA00023163"/>
    </source>
</evidence>
<feature type="region of interest" description="Disordered" evidence="7">
    <location>
        <begin position="99"/>
        <end position="119"/>
    </location>
</feature>
<evidence type="ECO:0000313" key="10">
    <source>
        <dbReference type="Proteomes" id="UP001153714"/>
    </source>
</evidence>
<accession>A0A9N9WED8</accession>
<reference evidence="9" key="2">
    <citation type="submission" date="2022-10" db="EMBL/GenBank/DDBJ databases">
        <authorList>
            <consortium name="ENA_rothamsted_submissions"/>
            <consortium name="culmorum"/>
            <person name="King R."/>
        </authorList>
    </citation>
    <scope>NUCLEOTIDE SEQUENCE</scope>
</reference>
<dbReference type="AlphaFoldDB" id="A0A9N9WED8"/>
<evidence type="ECO:0000256" key="3">
    <source>
        <dbReference type="ARBA" id="ARBA00023015"/>
    </source>
</evidence>
<evidence type="ECO:0000256" key="5">
    <source>
        <dbReference type="ARBA" id="ARBA00025466"/>
    </source>
</evidence>
<dbReference type="OrthoDB" id="3066195at2759"/>
<evidence type="ECO:0000256" key="1">
    <source>
        <dbReference type="ARBA" id="ARBA00011764"/>
    </source>
</evidence>
<comment type="function">
    <text evidence="5">Involved in transvection phenomena (= synapsis-dependent gene expression), where the synaptic pairing of chromosomes carrying genes with which zeste interacts influences the expression of these genes. Zeste binds to DNA and stimulates transcription from a nearby promoter.</text>
</comment>
<dbReference type="InterPro" id="IPR028002">
    <property type="entry name" value="Myb_DNA-bind_5"/>
</dbReference>
<name>A0A9N9WED8_9NEOP</name>
<sequence>MDNNFFAKIQTKERSANFTKVEMQRLQSLVAKHKNILFSKKTDGISSKQKENAWNLIECEFNALGDTPRSVKQLKYKFENLKRVAKKVMKIGIQGAGNGRQEMCHTEGGPSSLRPPSSVDGTDCLRSITLSSFDENEAVNDDDTLNQTTISFLNLQPPKKVDYKDNFDTEITNESITEESQISKVTEFEVTFIEMNEASKKTDASTPNSSLKRPISIPLRCQAKKGRLQEDGNLVWKLRAKKIAVKDNLQELELKKISDSILHAQEIHDQKLRHNEERHQLELEKIKLEIETLKKNNNNCK</sequence>
<dbReference type="Pfam" id="PF13873">
    <property type="entry name" value="Myb_DNA-bind_5"/>
    <property type="match status" value="1"/>
</dbReference>
<comment type="subunit">
    <text evidence="1">Self-associates forming complexes of several hundred monomers.</text>
</comment>
<evidence type="ECO:0000259" key="8">
    <source>
        <dbReference type="Pfam" id="PF13873"/>
    </source>
</evidence>
<dbReference type="EMBL" id="OU893333">
    <property type="protein sequence ID" value="CAG9788488.1"/>
    <property type="molecule type" value="Genomic_DNA"/>
</dbReference>
<gene>
    <name evidence="9" type="ORF">DIATSA_LOCUS6287</name>
</gene>
<evidence type="ECO:0000313" key="9">
    <source>
        <dbReference type="EMBL" id="CAG9788488.1"/>
    </source>
</evidence>
<protein>
    <recommendedName>
        <fullName evidence="2">Regulatory protein zeste</fullName>
    </recommendedName>
</protein>
<proteinExistence type="predicted"/>
<keyword evidence="6" id="KW-0175">Coiled coil</keyword>